<dbReference type="Gene3D" id="3.40.1170.60">
    <property type="match status" value="1"/>
</dbReference>
<evidence type="ECO:0000313" key="4">
    <source>
        <dbReference type="Proteomes" id="UP000887577"/>
    </source>
</evidence>
<accession>A0A914Y027</accession>
<dbReference type="InterPro" id="IPR024728">
    <property type="entry name" value="PolY_HhH_motif"/>
</dbReference>
<dbReference type="Gene3D" id="1.10.150.20">
    <property type="entry name" value="5' to 3' exonuclease, C-terminal subdomain"/>
    <property type="match status" value="1"/>
</dbReference>
<comment type="similarity">
    <text evidence="1">Belongs to the DNA polymerase type-Y family.</text>
</comment>
<dbReference type="WBParaSite" id="PSU_v2.g12812.t1">
    <property type="protein sequence ID" value="PSU_v2.g12812.t1"/>
    <property type="gene ID" value="PSU_v2.g12812"/>
</dbReference>
<dbReference type="GO" id="GO:0003684">
    <property type="term" value="F:damaged DNA binding"/>
    <property type="evidence" value="ECO:0007669"/>
    <property type="project" value="InterPro"/>
</dbReference>
<dbReference type="InterPro" id="IPR022880">
    <property type="entry name" value="DNApol_IV"/>
</dbReference>
<reference evidence="5" key="1">
    <citation type="submission" date="2022-11" db="UniProtKB">
        <authorList>
            <consortium name="WormBaseParasite"/>
        </authorList>
    </citation>
    <scope>IDENTIFICATION</scope>
</reference>
<evidence type="ECO:0000256" key="2">
    <source>
        <dbReference type="ARBA" id="ARBA00016178"/>
    </source>
</evidence>
<dbReference type="PANTHER" id="PTHR11076:SF33">
    <property type="entry name" value="DNA POLYMERASE KAPPA"/>
    <property type="match status" value="1"/>
</dbReference>
<dbReference type="Pfam" id="PF00817">
    <property type="entry name" value="IMS"/>
    <property type="match status" value="1"/>
</dbReference>
<dbReference type="InterPro" id="IPR043502">
    <property type="entry name" value="DNA/RNA_pol_sf"/>
</dbReference>
<dbReference type="Gene3D" id="3.30.1490.100">
    <property type="entry name" value="DNA polymerase, Y-family, little finger domain"/>
    <property type="match status" value="1"/>
</dbReference>
<dbReference type="PANTHER" id="PTHR11076">
    <property type="entry name" value="DNA REPAIR POLYMERASE UMUC / TRANSFERASE FAMILY MEMBER"/>
    <property type="match status" value="1"/>
</dbReference>
<dbReference type="InterPro" id="IPR036775">
    <property type="entry name" value="DNA_pol_Y-fam_lit_finger_sf"/>
</dbReference>
<evidence type="ECO:0000259" key="3">
    <source>
        <dbReference type="PROSITE" id="PS50173"/>
    </source>
</evidence>
<proteinExistence type="inferred from homology"/>
<dbReference type="Pfam" id="PF11798">
    <property type="entry name" value="IMS_HHH"/>
    <property type="match status" value="1"/>
</dbReference>
<dbReference type="AlphaFoldDB" id="A0A914Y027"/>
<dbReference type="InterPro" id="IPR043128">
    <property type="entry name" value="Rev_trsase/Diguanyl_cyclase"/>
</dbReference>
<dbReference type="InterPro" id="IPR001126">
    <property type="entry name" value="UmuC"/>
</dbReference>
<dbReference type="InterPro" id="IPR050116">
    <property type="entry name" value="DNA_polymerase-Y"/>
</dbReference>
<dbReference type="GO" id="GO:0042276">
    <property type="term" value="P:error-prone translesion synthesis"/>
    <property type="evidence" value="ECO:0007669"/>
    <property type="project" value="TreeGrafter"/>
</dbReference>
<dbReference type="Gene3D" id="3.30.70.270">
    <property type="match status" value="1"/>
</dbReference>
<dbReference type="GO" id="GO:0005634">
    <property type="term" value="C:nucleus"/>
    <property type="evidence" value="ECO:0007669"/>
    <property type="project" value="TreeGrafter"/>
</dbReference>
<protein>
    <recommendedName>
        <fullName evidence="2">DNA polymerase kappa</fullName>
    </recommendedName>
</protein>
<evidence type="ECO:0000313" key="5">
    <source>
        <dbReference type="WBParaSite" id="PSU_v2.g12812.t1"/>
    </source>
</evidence>
<dbReference type="SUPFAM" id="SSF100879">
    <property type="entry name" value="Lesion bypass DNA polymerase (Y-family), little finger domain"/>
    <property type="match status" value="1"/>
</dbReference>
<feature type="domain" description="UmuC" evidence="3">
    <location>
        <begin position="63"/>
        <end position="299"/>
    </location>
</feature>
<keyword evidence="4" id="KW-1185">Reference proteome</keyword>
<dbReference type="GO" id="GO:0003887">
    <property type="term" value="F:DNA-directed DNA polymerase activity"/>
    <property type="evidence" value="ECO:0007669"/>
    <property type="project" value="InterPro"/>
</dbReference>
<name>A0A914Y027_9BILA</name>
<evidence type="ECO:0000256" key="1">
    <source>
        <dbReference type="ARBA" id="ARBA00010945"/>
    </source>
</evidence>
<dbReference type="PROSITE" id="PS50173">
    <property type="entry name" value="UMUC"/>
    <property type="match status" value="1"/>
</dbReference>
<organism evidence="4 5">
    <name type="scientific">Panagrolaimus superbus</name>
    <dbReference type="NCBI Taxonomy" id="310955"/>
    <lineage>
        <taxon>Eukaryota</taxon>
        <taxon>Metazoa</taxon>
        <taxon>Ecdysozoa</taxon>
        <taxon>Nematoda</taxon>
        <taxon>Chromadorea</taxon>
        <taxon>Rhabditida</taxon>
        <taxon>Tylenchina</taxon>
        <taxon>Panagrolaimomorpha</taxon>
        <taxon>Panagrolaimoidea</taxon>
        <taxon>Panagrolaimidae</taxon>
        <taxon>Panagrolaimus</taxon>
    </lineage>
</organism>
<dbReference type="CDD" id="cd03586">
    <property type="entry name" value="PolY_Pol_IV_kappa"/>
    <property type="match status" value="1"/>
</dbReference>
<sequence>MSTDLPASVFEQRIADKKTELIKAAHVIASELKTCSNEELSKSGKAFENLVAQCKDSIKFRLIVHLDLDCFFAQCEIDKNLRLMTAPMAVGSNYMLSTANYEARKYGVRSGMPGFQAKQRCPGLAIITPDFCCYEEASERFFTVLDMFDPECIKAGLDEAYIDITKIFLNRKDPDFLYVTIFDGPCKCKKFRMDDLLVECRIISKADPVFCDICSLEQIKCNGELFYDVTVEGLVAYICDNILLRSNLLVTAGVAHSRLLAKVCSDINKPHGIFILEHDPKVLEEFIFKTPLKKFPGIGPKMTETLKEFGIVTGGDLWKNRNKLRAVTGGETFVSWYSFACIVAGVDGNALSNNSVDGLANPSHARIISSEGQLTTGHEESFKKCSGEELIERGYYVIERGIRRAARGSTYNVGALHFKIKLANFEVKTFSFDLKESFALDDSFIKYSKNRFDGIIKELGNVEVRLIGIRFGDLNSSKTPYVQGNLKKYIPEDDEEEYDDIEIVHENLRDVDEPVLKKPKIESRLS</sequence>
<dbReference type="GO" id="GO:0006281">
    <property type="term" value="P:DNA repair"/>
    <property type="evidence" value="ECO:0007669"/>
    <property type="project" value="InterPro"/>
</dbReference>
<dbReference type="Proteomes" id="UP000887577">
    <property type="component" value="Unplaced"/>
</dbReference>
<dbReference type="SUPFAM" id="SSF56672">
    <property type="entry name" value="DNA/RNA polymerases"/>
    <property type="match status" value="1"/>
</dbReference>